<sequence length="348" mass="39576">MARDVINIHIENRPGQSILPRYFAESKPTVTVDTDYFERICPLDEEVFPPLSWEKADPSLGVASPIKARIVGHPFANLKLSAAEVQFYGKWANEEREKLRQAGLSPLAESDHAIDALRYAIMNREKELVGLIPEGYEAPEMEFYVDGERVEFDEEAKDLKKLEINQELNERIIWALRGGWTSGTELEKVSILAKLIESELLEANGLTAKDIYALAAGDFIVKSKYEVGQYYSAGKRIFLITEVAGRRIAADVFHGGKRHFVSNDQFYINSNVDAALEPATSREVELYKRAMHFRRQNRRLNDFKVGDIVLLRGLMQPIYETMGHMNDQEVERALLICPVEKRGDKLAD</sequence>
<evidence type="ECO:0000313" key="1">
    <source>
        <dbReference type="EMBL" id="AQY50482.1"/>
    </source>
</evidence>
<dbReference type="KEGG" id="lwi:UE46_05200"/>
<reference evidence="2" key="1">
    <citation type="submission" date="2015-03" db="EMBL/GenBank/DDBJ databases">
        <authorList>
            <person name="Ferrari E."/>
            <person name="Walter M.C."/>
            <person name="Huptas C."/>
            <person name="Scherer S."/>
            <person name="Mueller-Herbst S."/>
        </authorList>
    </citation>
    <scope>NUCLEOTIDE SEQUENCE [LARGE SCALE GENOMIC DNA]</scope>
    <source>
        <strain evidence="2">LWP01</strain>
    </source>
</reference>
<keyword evidence="2" id="KW-1185">Reference proteome</keyword>
<proteinExistence type="predicted"/>
<dbReference type="EMBL" id="CP011102">
    <property type="protein sequence ID" value="AQY50482.1"/>
    <property type="molecule type" value="Genomic_DNA"/>
</dbReference>
<name>A0A1S7FSW7_9LIST</name>
<dbReference type="AlphaFoldDB" id="A0A1S7FSW7"/>
<organism evidence="1 2">
    <name type="scientific">Listeria weihenstephanensis</name>
    <dbReference type="NCBI Taxonomy" id="1006155"/>
    <lineage>
        <taxon>Bacteria</taxon>
        <taxon>Bacillati</taxon>
        <taxon>Bacillota</taxon>
        <taxon>Bacilli</taxon>
        <taxon>Bacillales</taxon>
        <taxon>Listeriaceae</taxon>
        <taxon>Listeria</taxon>
    </lineage>
</organism>
<accession>A0A1S7FSW7</accession>
<dbReference type="RefSeq" id="WP_036058579.1">
    <property type="nucleotide sequence ID" value="NZ_CP011102.1"/>
</dbReference>
<protein>
    <submittedName>
        <fullName evidence="1">Uncharacterized protein</fullName>
    </submittedName>
</protein>
<gene>
    <name evidence="1" type="ORF">UE46_05200</name>
</gene>
<evidence type="ECO:0000313" key="2">
    <source>
        <dbReference type="Proteomes" id="UP000223060"/>
    </source>
</evidence>
<accession>A0A1S7FZ28</accession>
<dbReference type="Proteomes" id="UP000223060">
    <property type="component" value="Chromosome"/>
</dbReference>